<dbReference type="InterPro" id="IPR002213">
    <property type="entry name" value="UDP_glucos_trans"/>
</dbReference>
<proteinExistence type="predicted"/>
<dbReference type="InterPro" id="IPR050426">
    <property type="entry name" value="Glycosyltransferase_28"/>
</dbReference>
<feature type="compositionally biased region" description="Polar residues" evidence="1">
    <location>
        <begin position="412"/>
        <end position="426"/>
    </location>
</feature>
<reference evidence="3" key="1">
    <citation type="submission" date="2022-12" db="EMBL/GenBank/DDBJ databases">
        <authorList>
            <person name="Deng Y."/>
            <person name="Zhang Y.-Q."/>
        </authorList>
    </citation>
    <scope>NUCLEOTIDE SEQUENCE</scope>
    <source>
        <strain evidence="3">CPCC 205372</strain>
    </source>
</reference>
<dbReference type="CDD" id="cd03784">
    <property type="entry name" value="GT1_Gtf-like"/>
    <property type="match status" value="1"/>
</dbReference>
<organism evidence="3 4">
    <name type="scientific">Mycobacterium hippophais</name>
    <dbReference type="NCBI Taxonomy" id="3016340"/>
    <lineage>
        <taxon>Bacteria</taxon>
        <taxon>Bacillati</taxon>
        <taxon>Actinomycetota</taxon>
        <taxon>Actinomycetes</taxon>
        <taxon>Mycobacteriales</taxon>
        <taxon>Mycobacteriaceae</taxon>
        <taxon>Mycobacterium</taxon>
    </lineage>
</organism>
<dbReference type="InterPro" id="IPR010610">
    <property type="entry name" value="EryCIII-like_C"/>
</dbReference>
<evidence type="ECO:0000256" key="1">
    <source>
        <dbReference type="SAM" id="MobiDB-lite"/>
    </source>
</evidence>
<dbReference type="Proteomes" id="UP001142153">
    <property type="component" value="Unassembled WGS sequence"/>
</dbReference>
<sequence length="442" mass="46597">MSTVAIAAVGSRGDVAPLTGVGVRLRAAGHRVVVSAYTPFAELVTGCGLEFRELPADFTPGADHADATSRETFAAVFGRRGVRDTGRLVLDALGDVPADILLLPPLAELAGHPLAEAKGIPALGVRLQPLSATAAYPPSVLGAWSAGRRGNRFAADAGAWVVDRLYGGVVTGFRRDLGLPDIAARSLRRHRTDTRWPVLHGYSPTVLPRPADWRPGLETVGYWWPPLDPGWQPPQALTDFLSAGPAPVFVGLGSTVVTAPRARELAEIITRALRQAGVRGVVQSGWAGLAVHGDDVLTIGEAPHEWLFPQMRAVVQHCGAGTTAAALRAGVPTIAVPGPVGDQPFWARRLAELGASAATIPQRTLTADNLAAAIRMAVNDHELRGTTARLADRIAGEDGAARVVSVVESLLDPSTHQENTWPQTRNSSERSSPREHSPEAGS</sequence>
<dbReference type="RefSeq" id="WP_269894798.1">
    <property type="nucleotide sequence ID" value="NZ_JAPZPY010000006.1"/>
</dbReference>
<name>A0ABT4PUF4_9MYCO</name>
<feature type="region of interest" description="Disordered" evidence="1">
    <location>
        <begin position="410"/>
        <end position="442"/>
    </location>
</feature>
<feature type="compositionally biased region" description="Basic and acidic residues" evidence="1">
    <location>
        <begin position="427"/>
        <end position="442"/>
    </location>
</feature>
<evidence type="ECO:0000259" key="2">
    <source>
        <dbReference type="Pfam" id="PF06722"/>
    </source>
</evidence>
<accession>A0ABT4PUF4</accession>
<dbReference type="PANTHER" id="PTHR48050">
    <property type="entry name" value="STEROL 3-BETA-GLUCOSYLTRANSFERASE"/>
    <property type="match status" value="1"/>
</dbReference>
<dbReference type="Gene3D" id="3.40.50.2000">
    <property type="entry name" value="Glycogen Phosphorylase B"/>
    <property type="match status" value="2"/>
</dbReference>
<keyword evidence="4" id="KW-1185">Reference proteome</keyword>
<gene>
    <name evidence="3" type="ORF">O6P37_14785</name>
</gene>
<comment type="caution">
    <text evidence="3">The sequence shown here is derived from an EMBL/GenBank/DDBJ whole genome shotgun (WGS) entry which is preliminary data.</text>
</comment>
<feature type="domain" description="Erythromycin biosynthesis protein CIII-like C-terminal" evidence="2">
    <location>
        <begin position="294"/>
        <end position="408"/>
    </location>
</feature>
<dbReference type="SUPFAM" id="SSF53756">
    <property type="entry name" value="UDP-Glycosyltransferase/glycogen phosphorylase"/>
    <property type="match status" value="1"/>
</dbReference>
<dbReference type="Pfam" id="PF06722">
    <property type="entry name" value="EryCIII-like_C"/>
    <property type="match status" value="1"/>
</dbReference>
<evidence type="ECO:0000313" key="4">
    <source>
        <dbReference type="Proteomes" id="UP001142153"/>
    </source>
</evidence>
<dbReference type="PANTHER" id="PTHR48050:SF13">
    <property type="entry name" value="STEROL 3-BETA-GLUCOSYLTRANSFERASE UGT80A2"/>
    <property type="match status" value="1"/>
</dbReference>
<dbReference type="EMBL" id="JAPZPY010000006">
    <property type="protein sequence ID" value="MCZ8380136.1"/>
    <property type="molecule type" value="Genomic_DNA"/>
</dbReference>
<protein>
    <submittedName>
        <fullName evidence="3">Glycosyltransferase</fullName>
    </submittedName>
</protein>
<evidence type="ECO:0000313" key="3">
    <source>
        <dbReference type="EMBL" id="MCZ8380136.1"/>
    </source>
</evidence>